<name>A0A081PHC6_9SPHI</name>
<proteinExistence type="predicted"/>
<keyword evidence="2" id="KW-1185">Reference proteome</keyword>
<dbReference type="EMBL" id="JNFF01000050">
    <property type="protein sequence ID" value="KEQ30099.1"/>
    <property type="molecule type" value="Genomic_DNA"/>
</dbReference>
<comment type="caution">
    <text evidence="1">The sequence shown here is derived from an EMBL/GenBank/DDBJ whole genome shotgun (WGS) entry which is preliminary data.</text>
</comment>
<evidence type="ECO:0000313" key="2">
    <source>
        <dbReference type="Proteomes" id="UP000028007"/>
    </source>
</evidence>
<protein>
    <submittedName>
        <fullName evidence="1">Uncharacterized protein</fullName>
    </submittedName>
</protein>
<organism evidence="1 2">
    <name type="scientific">Pedobacter antarcticus 4BY</name>
    <dbReference type="NCBI Taxonomy" id="1358423"/>
    <lineage>
        <taxon>Bacteria</taxon>
        <taxon>Pseudomonadati</taxon>
        <taxon>Bacteroidota</taxon>
        <taxon>Sphingobacteriia</taxon>
        <taxon>Sphingobacteriales</taxon>
        <taxon>Sphingobacteriaceae</taxon>
        <taxon>Pedobacter</taxon>
    </lineage>
</organism>
<reference evidence="1 2" key="1">
    <citation type="journal article" date="1992" name="Int. J. Syst. Bacteriol.">
        <title>Sphingobacterium antarcticus sp. nov. a Psychrotrophic Bacterium from the Soils of Schirmacher Oasis, Antarctica.</title>
        <authorList>
            <person name="Shivaji S."/>
            <person name="Ray M.K."/>
            <person name="Rao N.S."/>
            <person name="Saiserr L."/>
            <person name="Jagannadham M.V."/>
            <person name="Kumar G.S."/>
            <person name="Reddy G."/>
            <person name="Bhargava P.M."/>
        </authorList>
    </citation>
    <scope>NUCLEOTIDE SEQUENCE [LARGE SCALE GENOMIC DNA]</scope>
    <source>
        <strain evidence="1 2">4BY</strain>
    </source>
</reference>
<evidence type="ECO:0000313" key="1">
    <source>
        <dbReference type="EMBL" id="KEQ30099.1"/>
    </source>
</evidence>
<gene>
    <name evidence="1" type="ORF">N180_16620</name>
</gene>
<sequence>MQSLKKAFRLLCLSALIILASFEVGLSGGIAIPVSRKREDNTITTELVEANNEDSDSQKEQKTR</sequence>
<accession>A0A081PHC6</accession>
<dbReference type="AlphaFoldDB" id="A0A081PHC6"/>
<dbReference type="Proteomes" id="UP000028007">
    <property type="component" value="Unassembled WGS sequence"/>
</dbReference>
<dbReference type="RefSeq" id="WP_037440475.1">
    <property type="nucleotide sequence ID" value="NZ_JNFF01000050.1"/>
</dbReference>